<dbReference type="AlphaFoldDB" id="A0A8T3BIR8"/>
<dbReference type="PANTHER" id="PTHR33223">
    <property type="entry name" value="CCHC-TYPE DOMAIN-CONTAINING PROTEIN"/>
    <property type="match status" value="1"/>
</dbReference>
<protein>
    <recommendedName>
        <fullName evidence="2">Retrotransposon gag domain-containing protein</fullName>
    </recommendedName>
</protein>
<sequence>MPVFEGEDGHGWIYKMERYFAVNGLTEDEKLTAAGLCLEGKALSWYHWRDRREPIRNWREFKNCIIERFQTDQGEDFYEQFFALVQEGSIADYRERFEHLASRVERLSDSVLEGNFMKGLKAEIRAVVKVLMRSDLEDAMKLAQLVENQNNLEKGARSNSSGGSYKTTTTLLAPKGPTSVNNNEITREKPVGGGSGDNFKKLTETELQEKRAKWLCFRCDERYTPGHRYKDRTLQVLTICDEGMEGVVFPPCGQGGSLGGEYC</sequence>
<name>A0A8T3BIR8_DENNO</name>
<feature type="region of interest" description="Disordered" evidence="1">
    <location>
        <begin position="153"/>
        <end position="199"/>
    </location>
</feature>
<dbReference type="InterPro" id="IPR005162">
    <property type="entry name" value="Retrotrans_gag_dom"/>
</dbReference>
<accession>A0A8T3BIR8</accession>
<evidence type="ECO:0000256" key="1">
    <source>
        <dbReference type="SAM" id="MobiDB-lite"/>
    </source>
</evidence>
<dbReference type="SMR" id="A0A8T3BIR8"/>
<evidence type="ECO:0000313" key="4">
    <source>
        <dbReference type="Proteomes" id="UP000829196"/>
    </source>
</evidence>
<evidence type="ECO:0000259" key="2">
    <source>
        <dbReference type="Pfam" id="PF03732"/>
    </source>
</evidence>
<dbReference type="PANTHER" id="PTHR33223:SF6">
    <property type="entry name" value="CCHC-TYPE DOMAIN-CONTAINING PROTEIN"/>
    <property type="match status" value="1"/>
</dbReference>
<gene>
    <name evidence="3" type="ORF">KFK09_012808</name>
</gene>
<dbReference type="Proteomes" id="UP000829196">
    <property type="component" value="Unassembled WGS sequence"/>
</dbReference>
<feature type="compositionally biased region" description="Polar residues" evidence="1">
    <location>
        <begin position="153"/>
        <end position="171"/>
    </location>
</feature>
<dbReference type="EMBL" id="JAGYWB010000009">
    <property type="protein sequence ID" value="KAI0512170.1"/>
    <property type="molecule type" value="Genomic_DNA"/>
</dbReference>
<evidence type="ECO:0000313" key="3">
    <source>
        <dbReference type="EMBL" id="KAI0512170.1"/>
    </source>
</evidence>
<dbReference type="OrthoDB" id="776700at2759"/>
<keyword evidence="4" id="KW-1185">Reference proteome</keyword>
<organism evidence="3 4">
    <name type="scientific">Dendrobium nobile</name>
    <name type="common">Orchid</name>
    <dbReference type="NCBI Taxonomy" id="94219"/>
    <lineage>
        <taxon>Eukaryota</taxon>
        <taxon>Viridiplantae</taxon>
        <taxon>Streptophyta</taxon>
        <taxon>Embryophyta</taxon>
        <taxon>Tracheophyta</taxon>
        <taxon>Spermatophyta</taxon>
        <taxon>Magnoliopsida</taxon>
        <taxon>Liliopsida</taxon>
        <taxon>Asparagales</taxon>
        <taxon>Orchidaceae</taxon>
        <taxon>Epidendroideae</taxon>
        <taxon>Malaxideae</taxon>
        <taxon>Dendrobiinae</taxon>
        <taxon>Dendrobium</taxon>
    </lineage>
</organism>
<proteinExistence type="predicted"/>
<comment type="caution">
    <text evidence="3">The sequence shown here is derived from an EMBL/GenBank/DDBJ whole genome shotgun (WGS) entry which is preliminary data.</text>
</comment>
<feature type="domain" description="Retrotransposon gag" evidence="2">
    <location>
        <begin position="36"/>
        <end position="121"/>
    </location>
</feature>
<reference evidence="3" key="1">
    <citation type="journal article" date="2022" name="Front. Genet.">
        <title>Chromosome-Scale Assembly of the Dendrobium nobile Genome Provides Insights Into the Molecular Mechanism of the Biosynthesis of the Medicinal Active Ingredient of Dendrobium.</title>
        <authorList>
            <person name="Xu Q."/>
            <person name="Niu S.-C."/>
            <person name="Li K.-L."/>
            <person name="Zheng P.-J."/>
            <person name="Zhang X.-J."/>
            <person name="Jia Y."/>
            <person name="Liu Y."/>
            <person name="Niu Y.-X."/>
            <person name="Yu L.-H."/>
            <person name="Chen D.-F."/>
            <person name="Zhang G.-Q."/>
        </authorList>
    </citation>
    <scope>NUCLEOTIDE SEQUENCE</scope>
    <source>
        <tissue evidence="3">Leaf</tissue>
    </source>
</reference>
<dbReference type="Pfam" id="PF03732">
    <property type="entry name" value="Retrotrans_gag"/>
    <property type="match status" value="1"/>
</dbReference>